<dbReference type="Proteomes" id="UP000036681">
    <property type="component" value="Unplaced"/>
</dbReference>
<reference evidence="3" key="1">
    <citation type="submission" date="2023-03" db="UniProtKB">
        <authorList>
            <consortium name="WormBaseParasite"/>
        </authorList>
    </citation>
    <scope>IDENTIFICATION</scope>
</reference>
<keyword evidence="2" id="KW-1185">Reference proteome</keyword>
<accession>A0A9J2NZK1</accession>
<feature type="region of interest" description="Disordered" evidence="1">
    <location>
        <begin position="234"/>
        <end position="301"/>
    </location>
</feature>
<feature type="compositionally biased region" description="Polar residues" evidence="1">
    <location>
        <begin position="286"/>
        <end position="301"/>
    </location>
</feature>
<proteinExistence type="predicted"/>
<feature type="region of interest" description="Disordered" evidence="1">
    <location>
        <begin position="116"/>
        <end position="189"/>
    </location>
</feature>
<feature type="region of interest" description="Disordered" evidence="1">
    <location>
        <begin position="37"/>
        <end position="76"/>
    </location>
</feature>
<feature type="compositionally biased region" description="Polar residues" evidence="1">
    <location>
        <begin position="37"/>
        <end position="62"/>
    </location>
</feature>
<protein>
    <submittedName>
        <fullName evidence="3">Uncharacterized protein</fullName>
    </submittedName>
</protein>
<feature type="compositionally biased region" description="Basic and acidic residues" evidence="1">
    <location>
        <begin position="270"/>
        <end position="285"/>
    </location>
</feature>
<evidence type="ECO:0000313" key="3">
    <source>
        <dbReference type="WBParaSite" id="ALUE_0000298501-mRNA-1"/>
    </source>
</evidence>
<evidence type="ECO:0000313" key="2">
    <source>
        <dbReference type="Proteomes" id="UP000036681"/>
    </source>
</evidence>
<feature type="compositionally biased region" description="Polar residues" evidence="1">
    <location>
        <begin position="120"/>
        <end position="137"/>
    </location>
</feature>
<evidence type="ECO:0000256" key="1">
    <source>
        <dbReference type="SAM" id="MobiDB-lite"/>
    </source>
</evidence>
<sequence>MFILEITQKTTSKNRQERDDKVALIQLLRWSSGIDSSLQLPETNEPDLTQNIKESSSDTSTPLDWMSPPSPNSQNVTPAVEVTLTQRQSTRASRNVQMRKFIARTTATPQTCLAKLDKQVGNSRNDNGQISTPNRAESISKNRSLDVHISPSSNITTANKRTNVSSKQQQQTAKTKKEPEIIQNQQRDNQDHAALEVELKGSATQGVRYPTSVIPITERKIPIPKLERDMLQKSARLPTGRELTMSTQGTSTRGTSNESLSSPNSTQKSSKRDENGLYEPKKEQKNTSTTTPFSGMSSSSGNILKKKTNIIEDSSCLEDFQMCSVPRRLRDMVHAEVTSRCDPYLESFEIWFIVRRRISQERNDTVLSRILAIMNS</sequence>
<dbReference type="WBParaSite" id="ALUE_0000298501-mRNA-1">
    <property type="protein sequence ID" value="ALUE_0000298501-mRNA-1"/>
    <property type="gene ID" value="ALUE_0000298501"/>
</dbReference>
<feature type="compositionally biased region" description="Polar residues" evidence="1">
    <location>
        <begin position="150"/>
        <end position="166"/>
    </location>
</feature>
<feature type="compositionally biased region" description="Polar residues" evidence="1">
    <location>
        <begin position="244"/>
        <end position="268"/>
    </location>
</feature>
<dbReference type="AlphaFoldDB" id="A0A9J2NZK1"/>
<name>A0A9J2NZK1_ASCLU</name>
<organism evidence="2 3">
    <name type="scientific">Ascaris lumbricoides</name>
    <name type="common">Giant roundworm</name>
    <dbReference type="NCBI Taxonomy" id="6252"/>
    <lineage>
        <taxon>Eukaryota</taxon>
        <taxon>Metazoa</taxon>
        <taxon>Ecdysozoa</taxon>
        <taxon>Nematoda</taxon>
        <taxon>Chromadorea</taxon>
        <taxon>Rhabditida</taxon>
        <taxon>Spirurina</taxon>
        <taxon>Ascaridomorpha</taxon>
        <taxon>Ascaridoidea</taxon>
        <taxon>Ascarididae</taxon>
        <taxon>Ascaris</taxon>
    </lineage>
</organism>